<accession>A0A2T2NFW4</accession>
<evidence type="ECO:0000256" key="2">
    <source>
        <dbReference type="ARBA" id="ARBA00022692"/>
    </source>
</evidence>
<dbReference type="InterPro" id="IPR052337">
    <property type="entry name" value="SAT4-like"/>
</dbReference>
<organism evidence="8 9">
    <name type="scientific">Corynespora cassiicola Philippines</name>
    <dbReference type="NCBI Taxonomy" id="1448308"/>
    <lineage>
        <taxon>Eukaryota</taxon>
        <taxon>Fungi</taxon>
        <taxon>Dikarya</taxon>
        <taxon>Ascomycota</taxon>
        <taxon>Pezizomycotina</taxon>
        <taxon>Dothideomycetes</taxon>
        <taxon>Pleosporomycetidae</taxon>
        <taxon>Pleosporales</taxon>
        <taxon>Corynesporascaceae</taxon>
        <taxon>Corynespora</taxon>
    </lineage>
</organism>
<reference evidence="8 9" key="1">
    <citation type="journal article" date="2018" name="Front. Microbiol.">
        <title>Genome-Wide Analysis of Corynespora cassiicola Leaf Fall Disease Putative Effectors.</title>
        <authorList>
            <person name="Lopez D."/>
            <person name="Ribeiro S."/>
            <person name="Label P."/>
            <person name="Fumanal B."/>
            <person name="Venisse J.S."/>
            <person name="Kohler A."/>
            <person name="de Oliveira R.R."/>
            <person name="Labutti K."/>
            <person name="Lipzen A."/>
            <person name="Lail K."/>
            <person name="Bauer D."/>
            <person name="Ohm R.A."/>
            <person name="Barry K.W."/>
            <person name="Spatafora J."/>
            <person name="Grigoriev I.V."/>
            <person name="Martin F.M."/>
            <person name="Pujade-Renaud V."/>
        </authorList>
    </citation>
    <scope>NUCLEOTIDE SEQUENCE [LARGE SCALE GENOMIC DNA]</scope>
    <source>
        <strain evidence="8 9">Philippines</strain>
    </source>
</reference>
<comment type="subcellular location">
    <subcellularLocation>
        <location evidence="1">Membrane</location>
        <topology evidence="1">Multi-pass membrane protein</topology>
    </subcellularLocation>
</comment>
<dbReference type="PANTHER" id="PTHR33048">
    <property type="entry name" value="PTH11-LIKE INTEGRAL MEMBRANE PROTEIN (AFU_ORTHOLOGUE AFUA_5G11245)"/>
    <property type="match status" value="1"/>
</dbReference>
<protein>
    <recommendedName>
        <fullName evidence="7">Rhodopsin domain-containing protein</fullName>
    </recommendedName>
</protein>
<feature type="transmembrane region" description="Helical" evidence="6">
    <location>
        <begin position="210"/>
        <end position="233"/>
    </location>
</feature>
<dbReference type="InterPro" id="IPR049326">
    <property type="entry name" value="Rhodopsin_dom_fungi"/>
</dbReference>
<proteinExistence type="inferred from homology"/>
<gene>
    <name evidence="8" type="ORF">BS50DRAFT_623600</name>
</gene>
<dbReference type="GO" id="GO:0016020">
    <property type="term" value="C:membrane"/>
    <property type="evidence" value="ECO:0007669"/>
    <property type="project" value="UniProtKB-SubCell"/>
</dbReference>
<sequence length="383" mass="43838">MDSSILSQVNTTAVTNALTPELEAETQWRAENSGRIKMREYQIVVGILFGTATLTCAGRILIRLYTRRKLFLDDIFLILGFFSLIGGTILLKQVPVFYLVLATLQGDFWATVLSFKKINDVIKQWDYIYAYFVFLWTSIYAVKGCYFAFFAQFRRTMTRTFNWYYWIAVGFSVVCWIWSCVALTIACPYFGDGALKCFPDLPISKRIVRLLFWLYPILDGISDLMIISIPILILKQSQLRLITKIGLCAFLCLSIFMIACSITRAAGSYHKGALDYVWQLFWLHTEACIGVSMGSITVYRSTLIGSNEVSDRLQSYLNRIFGRDLESGDGTTISPNGERTRRRRRFLGTIKLPGATLTGLRTKFGPSKEQVIWDYWKQTTMHT</sequence>
<dbReference type="AlphaFoldDB" id="A0A2T2NFW4"/>
<evidence type="ECO:0000259" key="7">
    <source>
        <dbReference type="Pfam" id="PF20684"/>
    </source>
</evidence>
<feature type="transmembrane region" description="Helical" evidence="6">
    <location>
        <begin position="41"/>
        <end position="62"/>
    </location>
</feature>
<keyword evidence="4 6" id="KW-0472">Membrane</keyword>
<keyword evidence="2 6" id="KW-0812">Transmembrane</keyword>
<evidence type="ECO:0000313" key="8">
    <source>
        <dbReference type="EMBL" id="PSN63928.1"/>
    </source>
</evidence>
<evidence type="ECO:0000256" key="6">
    <source>
        <dbReference type="SAM" id="Phobius"/>
    </source>
</evidence>
<evidence type="ECO:0000313" key="9">
    <source>
        <dbReference type="Proteomes" id="UP000240883"/>
    </source>
</evidence>
<evidence type="ECO:0000256" key="5">
    <source>
        <dbReference type="ARBA" id="ARBA00038359"/>
    </source>
</evidence>
<dbReference type="PANTHER" id="PTHR33048:SF92">
    <property type="entry name" value="INTEGRAL MEMBRANE PROTEIN"/>
    <property type="match status" value="1"/>
</dbReference>
<evidence type="ECO:0000256" key="1">
    <source>
        <dbReference type="ARBA" id="ARBA00004141"/>
    </source>
</evidence>
<feature type="transmembrane region" description="Helical" evidence="6">
    <location>
        <begin position="163"/>
        <end position="190"/>
    </location>
</feature>
<dbReference type="EMBL" id="KZ678139">
    <property type="protein sequence ID" value="PSN63928.1"/>
    <property type="molecule type" value="Genomic_DNA"/>
</dbReference>
<evidence type="ECO:0000256" key="4">
    <source>
        <dbReference type="ARBA" id="ARBA00023136"/>
    </source>
</evidence>
<feature type="transmembrane region" description="Helical" evidence="6">
    <location>
        <begin position="127"/>
        <end position="151"/>
    </location>
</feature>
<feature type="transmembrane region" description="Helical" evidence="6">
    <location>
        <begin position="74"/>
        <end position="91"/>
    </location>
</feature>
<keyword evidence="3 6" id="KW-1133">Transmembrane helix</keyword>
<dbReference type="OrthoDB" id="444631at2759"/>
<comment type="similarity">
    <text evidence="5">Belongs to the SAT4 family.</text>
</comment>
<dbReference type="Proteomes" id="UP000240883">
    <property type="component" value="Unassembled WGS sequence"/>
</dbReference>
<keyword evidence="9" id="KW-1185">Reference proteome</keyword>
<feature type="domain" description="Rhodopsin" evidence="7">
    <location>
        <begin position="59"/>
        <end position="300"/>
    </location>
</feature>
<evidence type="ECO:0000256" key="3">
    <source>
        <dbReference type="ARBA" id="ARBA00022989"/>
    </source>
</evidence>
<feature type="transmembrane region" description="Helical" evidence="6">
    <location>
        <begin position="239"/>
        <end position="262"/>
    </location>
</feature>
<name>A0A2T2NFW4_CORCC</name>
<dbReference type="STRING" id="1448308.A0A2T2NFW4"/>
<dbReference type="Pfam" id="PF20684">
    <property type="entry name" value="Fung_rhodopsin"/>
    <property type="match status" value="1"/>
</dbReference>